<reference evidence="1 2" key="1">
    <citation type="journal article" date="2020" name="Int. J. Syst. Evol. Microbiol.">
        <title>Reclassification of Streptomyces castelarensis and Streptomyces sporoclivatus as later heterotypic synonyms of Streptomyces antimycoticus.</title>
        <authorList>
            <person name="Komaki H."/>
            <person name="Tamura T."/>
        </authorList>
    </citation>
    <scope>NUCLEOTIDE SEQUENCE [LARGE SCALE GENOMIC DNA]</scope>
    <source>
        <strain evidence="1 2">NBRC 12839</strain>
    </source>
</reference>
<evidence type="ECO:0000313" key="1">
    <source>
        <dbReference type="EMBL" id="GDY45611.1"/>
    </source>
</evidence>
<gene>
    <name evidence="1" type="ORF">SANT12839_064930</name>
</gene>
<evidence type="ECO:0000313" key="2">
    <source>
        <dbReference type="Proteomes" id="UP000299290"/>
    </source>
</evidence>
<comment type="caution">
    <text evidence="1">The sequence shown here is derived from an EMBL/GenBank/DDBJ whole genome shotgun (WGS) entry which is preliminary data.</text>
</comment>
<dbReference type="EMBL" id="BJHV01000001">
    <property type="protein sequence ID" value="GDY45611.1"/>
    <property type="molecule type" value="Genomic_DNA"/>
</dbReference>
<keyword evidence="2" id="KW-1185">Reference proteome</keyword>
<sequence>MSVVGQHRSPCPQNAAQRLLGRASPVGAPLALSAATARGADDGIEVRTDWINTFG</sequence>
<name>A0A4D4K8Y8_9ACTN</name>
<dbReference type="Proteomes" id="UP000299290">
    <property type="component" value="Unassembled WGS sequence"/>
</dbReference>
<organism evidence="1 2">
    <name type="scientific">Streptomyces antimycoticus</name>
    <dbReference type="NCBI Taxonomy" id="68175"/>
    <lineage>
        <taxon>Bacteria</taxon>
        <taxon>Bacillati</taxon>
        <taxon>Actinomycetota</taxon>
        <taxon>Actinomycetes</taxon>
        <taxon>Kitasatosporales</taxon>
        <taxon>Streptomycetaceae</taxon>
        <taxon>Streptomyces</taxon>
        <taxon>Streptomyces violaceusniger group</taxon>
    </lineage>
</organism>
<proteinExistence type="predicted"/>
<dbReference type="RefSeq" id="WP_162003870.1">
    <property type="nucleotide sequence ID" value="NZ_BJHV01000001.1"/>
</dbReference>
<protein>
    <submittedName>
        <fullName evidence="1">Uncharacterized protein</fullName>
    </submittedName>
</protein>
<accession>A0A4D4K8Y8</accession>
<dbReference type="AlphaFoldDB" id="A0A4D4K8Y8"/>